<evidence type="ECO:0000313" key="2">
    <source>
        <dbReference type="EMBL" id="PNI84228.1"/>
    </source>
</evidence>
<dbReference type="EMBL" id="NBAG03000214">
    <property type="protein sequence ID" value="PNI84225.1"/>
    <property type="molecule type" value="Genomic_DNA"/>
</dbReference>
<dbReference type="Proteomes" id="UP000236370">
    <property type="component" value="Unassembled WGS sequence"/>
</dbReference>
<sequence length="39" mass="3996">MAVPGPAPGAGARAICDLPGWLDPQSVLWGPGKQRLGRV</sequence>
<dbReference type="EMBL" id="NBAG03000214">
    <property type="protein sequence ID" value="PNI84229.1"/>
    <property type="molecule type" value="Genomic_DNA"/>
</dbReference>
<evidence type="ECO:0000313" key="4">
    <source>
        <dbReference type="EMBL" id="PNI84232.1"/>
    </source>
</evidence>
<gene>
    <name evidence="3" type="ORF">CK820_G0002881</name>
</gene>
<reference evidence="3 5" key="1">
    <citation type="submission" date="2017-12" db="EMBL/GenBank/DDBJ databases">
        <title>High-resolution comparative analysis of great ape genomes.</title>
        <authorList>
            <person name="Pollen A."/>
            <person name="Hastie A."/>
            <person name="Hormozdiari F."/>
            <person name="Dougherty M."/>
            <person name="Liu R."/>
            <person name="Chaisson M."/>
            <person name="Hoppe E."/>
            <person name="Hill C."/>
            <person name="Pang A."/>
            <person name="Hillier L."/>
            <person name="Baker C."/>
            <person name="Armstrong J."/>
            <person name="Shendure J."/>
            <person name="Paten B."/>
            <person name="Wilson R."/>
            <person name="Chao H."/>
            <person name="Schneider V."/>
            <person name="Ventura M."/>
            <person name="Kronenberg Z."/>
            <person name="Murali S."/>
            <person name="Gordon D."/>
            <person name="Cantsilieris S."/>
            <person name="Munson K."/>
            <person name="Nelson B."/>
            <person name="Raja A."/>
            <person name="Underwood J."/>
            <person name="Diekhans M."/>
            <person name="Fiddes I."/>
            <person name="Haussler D."/>
            <person name="Eichler E."/>
        </authorList>
    </citation>
    <scope>NUCLEOTIDE SEQUENCE [LARGE SCALE GENOMIC DNA]</scope>
    <source>
        <strain evidence="3">Yerkes chimp pedigree #C0471</strain>
        <tissue evidence="3">Blood</tissue>
    </source>
</reference>
<evidence type="ECO:0000313" key="1">
    <source>
        <dbReference type="EMBL" id="PNI84225.1"/>
    </source>
</evidence>
<name>A0A2J8PJN3_PANTR</name>
<dbReference type="EMBL" id="NBAG03000214">
    <property type="protein sequence ID" value="PNI84228.1"/>
    <property type="molecule type" value="Genomic_DNA"/>
</dbReference>
<evidence type="ECO:0000313" key="5">
    <source>
        <dbReference type="Proteomes" id="UP000236370"/>
    </source>
</evidence>
<comment type="caution">
    <text evidence="3">The sequence shown here is derived from an EMBL/GenBank/DDBJ whole genome shotgun (WGS) entry which is preliminary data.</text>
</comment>
<protein>
    <submittedName>
        <fullName evidence="2">ABCD4 isoform 15</fullName>
    </submittedName>
    <submittedName>
        <fullName evidence="3">ABCD4 isoform 16</fullName>
    </submittedName>
    <submittedName>
        <fullName evidence="4">ABCD4 isoform 19</fullName>
    </submittedName>
    <submittedName>
        <fullName evidence="1">ABCD4 isoform 8</fullName>
    </submittedName>
</protein>
<accession>A0A2J8PJN3</accession>
<dbReference type="EMBL" id="NBAG03000214">
    <property type="protein sequence ID" value="PNI84232.1"/>
    <property type="molecule type" value="Genomic_DNA"/>
</dbReference>
<evidence type="ECO:0000313" key="3">
    <source>
        <dbReference type="EMBL" id="PNI84229.1"/>
    </source>
</evidence>
<dbReference type="AlphaFoldDB" id="A0A2J8PJN3"/>
<organism evidence="3 5">
    <name type="scientific">Pan troglodytes</name>
    <name type="common">Chimpanzee</name>
    <dbReference type="NCBI Taxonomy" id="9598"/>
    <lineage>
        <taxon>Eukaryota</taxon>
        <taxon>Metazoa</taxon>
        <taxon>Chordata</taxon>
        <taxon>Craniata</taxon>
        <taxon>Vertebrata</taxon>
        <taxon>Euteleostomi</taxon>
        <taxon>Mammalia</taxon>
        <taxon>Eutheria</taxon>
        <taxon>Euarchontoglires</taxon>
        <taxon>Primates</taxon>
        <taxon>Haplorrhini</taxon>
        <taxon>Catarrhini</taxon>
        <taxon>Hominidae</taxon>
        <taxon>Pan</taxon>
    </lineage>
</organism>
<proteinExistence type="predicted"/>